<comment type="caution">
    <text evidence="3">The sequence shown here is derived from an EMBL/GenBank/DDBJ whole genome shotgun (WGS) entry which is preliminary data.</text>
</comment>
<evidence type="ECO:0000313" key="3">
    <source>
        <dbReference type="EMBL" id="KUK67292.1"/>
    </source>
</evidence>
<dbReference type="InterPro" id="IPR013783">
    <property type="entry name" value="Ig-like_fold"/>
</dbReference>
<dbReference type="InterPro" id="IPR050400">
    <property type="entry name" value="Bact_Cytoskel_RodZ"/>
</dbReference>
<keyword evidence="1" id="KW-0812">Transmembrane</keyword>
<dbReference type="AlphaFoldDB" id="A0A101GZF2"/>
<keyword evidence="1" id="KW-1133">Transmembrane helix</keyword>
<feature type="domain" description="Cytoskeleton protein RodZ-like C-terminal" evidence="2">
    <location>
        <begin position="237"/>
        <end position="303"/>
    </location>
</feature>
<protein>
    <recommendedName>
        <fullName evidence="2">Cytoskeleton protein RodZ-like C-terminal domain-containing protein</fullName>
    </recommendedName>
</protein>
<accession>A0A101GZF2</accession>
<reference evidence="4" key="1">
    <citation type="journal article" date="2015" name="MBio">
        <title>Genome-Resolved Metagenomic Analysis Reveals Roles for Candidate Phyla and Other Microbial Community Members in Biogeochemical Transformations in Oil Reservoirs.</title>
        <authorList>
            <person name="Hu P."/>
            <person name="Tom L."/>
            <person name="Singh A."/>
            <person name="Thomas B.C."/>
            <person name="Baker B.J."/>
            <person name="Piceno Y.M."/>
            <person name="Andersen G.L."/>
            <person name="Banfield J.F."/>
        </authorList>
    </citation>
    <scope>NUCLEOTIDE SEQUENCE [LARGE SCALE GENOMIC DNA]</scope>
</reference>
<evidence type="ECO:0000313" key="4">
    <source>
        <dbReference type="Proteomes" id="UP000053469"/>
    </source>
</evidence>
<feature type="transmembrane region" description="Helical" evidence="1">
    <location>
        <begin position="107"/>
        <end position="126"/>
    </location>
</feature>
<proteinExistence type="predicted"/>
<dbReference type="InterPro" id="IPR010982">
    <property type="entry name" value="Lambda_DNA-bd_dom_sf"/>
</dbReference>
<evidence type="ECO:0000259" key="2">
    <source>
        <dbReference type="Pfam" id="PF13464"/>
    </source>
</evidence>
<dbReference type="InterPro" id="IPR025194">
    <property type="entry name" value="RodZ-like_C"/>
</dbReference>
<dbReference type="PANTHER" id="PTHR34475:SF1">
    <property type="entry name" value="CYTOSKELETON PROTEIN RODZ"/>
    <property type="match status" value="1"/>
</dbReference>
<gene>
    <name evidence="3" type="ORF">XD87_0220</name>
</gene>
<dbReference type="GO" id="GO:0003677">
    <property type="term" value="F:DNA binding"/>
    <property type="evidence" value="ECO:0007669"/>
    <property type="project" value="InterPro"/>
</dbReference>
<dbReference type="EMBL" id="LGGI01000022">
    <property type="protein sequence ID" value="KUK67292.1"/>
    <property type="molecule type" value="Genomic_DNA"/>
</dbReference>
<dbReference type="Pfam" id="PF13464">
    <property type="entry name" value="RodZ_C"/>
    <property type="match status" value="1"/>
</dbReference>
<dbReference type="Proteomes" id="UP000053469">
    <property type="component" value="Unassembled WGS sequence"/>
</dbReference>
<sequence length="314" mass="36248">MITAGEVLKNKRELLKKSLERVSADTKIQKRFLEYIEENKFEYFDSEVFLTGFIKIYANYLDLDTDKVLALYRRSNPNKTPRENINKKEDPKPSKKLKKKATLEPKLLITILLGIFLLTIFTYIGFQIYKFQRPPSLEITSPVPDSIIQTEKVLVEGKTDSESIIEVNGTAIETNKQGEFTYEVTLKEGLNTITIKARKNNALEKIETINVTYTIDTQAEEEKQEEVIENTIRLEVFDSPAWVRLDIDGENKISQVLEPTEEEFVIKETLYIITGRIKNTRIYFNDNPLEWQTNQTTGVAELTCQVKEGKLSCQ</sequence>
<dbReference type="Gene3D" id="1.10.260.40">
    <property type="entry name" value="lambda repressor-like DNA-binding domains"/>
    <property type="match status" value="1"/>
</dbReference>
<dbReference type="PANTHER" id="PTHR34475">
    <property type="match status" value="1"/>
</dbReference>
<evidence type="ECO:0000256" key="1">
    <source>
        <dbReference type="SAM" id="Phobius"/>
    </source>
</evidence>
<keyword evidence="1" id="KW-0472">Membrane</keyword>
<dbReference type="Pfam" id="PF09136">
    <property type="entry name" value="Glucodextran_B"/>
    <property type="match status" value="1"/>
</dbReference>
<name>A0A101GZF2_9BACT</name>
<dbReference type="Gene3D" id="2.60.40.10">
    <property type="entry name" value="Immunoglobulins"/>
    <property type="match status" value="1"/>
</dbReference>
<dbReference type="Pfam" id="PF13413">
    <property type="entry name" value="HTH_25"/>
    <property type="match status" value="1"/>
</dbReference>
<organism evidence="3 4">
    <name type="scientific">candidate division WS6 bacterium 36_33</name>
    <dbReference type="NCBI Taxonomy" id="1641388"/>
    <lineage>
        <taxon>Bacteria</taxon>
        <taxon>Candidatus Dojkabacteria</taxon>
    </lineage>
</organism>